<dbReference type="CDD" id="cd01673">
    <property type="entry name" value="dNK"/>
    <property type="match status" value="1"/>
</dbReference>
<keyword evidence="5 8" id="KW-0067">ATP-binding</keyword>
<evidence type="ECO:0000256" key="7">
    <source>
        <dbReference type="PIRSR" id="PIRSR000705-2"/>
    </source>
</evidence>
<dbReference type="PANTHER" id="PTHR10513:SF35">
    <property type="entry name" value="DEOXYADENOSINE KINASE"/>
    <property type="match status" value="1"/>
</dbReference>
<dbReference type="PIRSF" id="PIRSF000705">
    <property type="entry name" value="DNK"/>
    <property type="match status" value="1"/>
</dbReference>
<dbReference type="InterPro" id="IPR002624">
    <property type="entry name" value="DCK/DGK"/>
</dbReference>
<name>A0A2M8TQ18_PREIN</name>
<dbReference type="FunFam" id="3.40.50.300:FF:000659">
    <property type="entry name" value="Deoxyguanosine kinase"/>
    <property type="match status" value="1"/>
</dbReference>
<dbReference type="GO" id="GO:0019136">
    <property type="term" value="F:deoxynucleoside kinase activity"/>
    <property type="evidence" value="ECO:0007669"/>
    <property type="project" value="InterPro"/>
</dbReference>
<comment type="caution">
    <text evidence="10">The sequence shown here is derived from an EMBL/GenBank/DDBJ whole genome shotgun (WGS) entry which is preliminary data.</text>
</comment>
<protein>
    <submittedName>
        <fullName evidence="10">Deoxynucleoside kinase</fullName>
    </submittedName>
</protein>
<evidence type="ECO:0000256" key="5">
    <source>
        <dbReference type="ARBA" id="ARBA00022840"/>
    </source>
</evidence>
<dbReference type="EMBL" id="PENG01000003">
    <property type="protein sequence ID" value="PJI26046.1"/>
    <property type="molecule type" value="Genomic_DNA"/>
</dbReference>
<keyword evidence="4 10" id="KW-0418">Kinase</keyword>
<reference evidence="10 11" key="1">
    <citation type="submission" date="2017-11" db="EMBL/GenBank/DDBJ databases">
        <title>Genome sequencing of Prevotella intermedia KCOM 2832.</title>
        <authorList>
            <person name="Kook J.-K."/>
            <person name="Park S.-N."/>
            <person name="Lim Y.K."/>
        </authorList>
    </citation>
    <scope>NUCLEOTIDE SEQUENCE [LARGE SCALE GENOMIC DNA]</scope>
    <source>
        <strain evidence="10 11">KCOM 2832</strain>
    </source>
</reference>
<accession>A0A2M8TQ18</accession>
<sequence length="220" mass="26113">MHIAIAGNIGAGKTTLTTMLAKRYGWKAQFEPVDNNPYLADYYEDMNRWAFNLQIYFLNKRFRDVVEISRSSDTVIQDRTIFEDARIFAPNLHDMGLMSDRDFENYTHLFDLMLSLVKLPDLLIYIRSSVPHLIDHIQQRGRDYEQTMRIDYLRGLNERYENWIKTYEGELMIVDGDTTDFAGNPQDFKRIEDMIDARLFGLFPRNRHTPYPFRNNASRY</sequence>
<feature type="binding site" evidence="7">
    <location>
        <position position="84"/>
    </location>
    <ligand>
        <name>substrate</name>
    </ligand>
</feature>
<dbReference type="Pfam" id="PF01712">
    <property type="entry name" value="dNK"/>
    <property type="match status" value="1"/>
</dbReference>
<feature type="binding site" evidence="7">
    <location>
        <position position="54"/>
    </location>
    <ligand>
        <name>substrate</name>
    </ligand>
</feature>
<feature type="binding site" evidence="7">
    <location>
        <position position="145"/>
    </location>
    <ligand>
        <name>substrate</name>
    </ligand>
</feature>
<keyword evidence="2" id="KW-0808">Transferase</keyword>
<feature type="active site" description="Proton acceptor" evidence="6">
    <location>
        <position position="78"/>
    </location>
</feature>
<dbReference type="InterPro" id="IPR050566">
    <property type="entry name" value="Deoxyribonucleoside_kinase"/>
</dbReference>
<dbReference type="AlphaFoldDB" id="A0A2M8TQ18"/>
<evidence type="ECO:0000313" key="11">
    <source>
        <dbReference type="Proteomes" id="UP000229884"/>
    </source>
</evidence>
<feature type="binding site" evidence="7">
    <location>
        <position position="43"/>
    </location>
    <ligand>
        <name>substrate</name>
    </ligand>
</feature>
<evidence type="ECO:0000256" key="8">
    <source>
        <dbReference type="PIRSR" id="PIRSR000705-3"/>
    </source>
</evidence>
<comment type="similarity">
    <text evidence="1">Belongs to the DCK/DGK family.</text>
</comment>
<dbReference type="InterPro" id="IPR031314">
    <property type="entry name" value="DNK_dom"/>
</dbReference>
<keyword evidence="3 8" id="KW-0547">Nucleotide-binding</keyword>
<gene>
    <name evidence="10" type="ORF">CTM58_13585</name>
</gene>
<dbReference type="RefSeq" id="WP_100371597.1">
    <property type="nucleotide sequence ID" value="NZ_PENG01000003.1"/>
</dbReference>
<dbReference type="Gene3D" id="3.40.50.300">
    <property type="entry name" value="P-loop containing nucleotide triphosphate hydrolases"/>
    <property type="match status" value="1"/>
</dbReference>
<evidence type="ECO:0000256" key="6">
    <source>
        <dbReference type="PIRSR" id="PIRSR000705-1"/>
    </source>
</evidence>
<dbReference type="InterPro" id="IPR027417">
    <property type="entry name" value="P-loop_NTPase"/>
</dbReference>
<evidence type="ECO:0000313" key="10">
    <source>
        <dbReference type="EMBL" id="PJI26046.1"/>
    </source>
</evidence>
<dbReference type="SUPFAM" id="SSF52540">
    <property type="entry name" value="P-loop containing nucleoside triphosphate hydrolases"/>
    <property type="match status" value="1"/>
</dbReference>
<evidence type="ECO:0000256" key="2">
    <source>
        <dbReference type="ARBA" id="ARBA00022679"/>
    </source>
</evidence>
<feature type="binding site" evidence="8">
    <location>
        <begin position="7"/>
        <end position="15"/>
    </location>
    <ligand>
        <name>ATP</name>
        <dbReference type="ChEBI" id="CHEBI:30616"/>
    </ligand>
</feature>
<evidence type="ECO:0000256" key="3">
    <source>
        <dbReference type="ARBA" id="ARBA00022741"/>
    </source>
</evidence>
<evidence type="ECO:0000256" key="4">
    <source>
        <dbReference type="ARBA" id="ARBA00022777"/>
    </source>
</evidence>
<dbReference type="Proteomes" id="UP000229884">
    <property type="component" value="Unassembled WGS sequence"/>
</dbReference>
<feature type="domain" description="Deoxynucleoside kinase" evidence="9">
    <location>
        <begin position="3"/>
        <end position="195"/>
    </location>
</feature>
<evidence type="ECO:0000256" key="1">
    <source>
        <dbReference type="ARBA" id="ARBA00007420"/>
    </source>
</evidence>
<feature type="binding site" evidence="7">
    <location>
        <position position="79"/>
    </location>
    <ligand>
        <name>substrate</name>
    </ligand>
</feature>
<dbReference type="PANTHER" id="PTHR10513">
    <property type="entry name" value="DEOXYNUCLEOSIDE KINASE"/>
    <property type="match status" value="1"/>
</dbReference>
<organism evidence="10 11">
    <name type="scientific">Prevotella intermedia</name>
    <dbReference type="NCBI Taxonomy" id="28131"/>
    <lineage>
        <taxon>Bacteria</taxon>
        <taxon>Pseudomonadati</taxon>
        <taxon>Bacteroidota</taxon>
        <taxon>Bacteroidia</taxon>
        <taxon>Bacteroidales</taxon>
        <taxon>Prevotellaceae</taxon>
        <taxon>Prevotella</taxon>
    </lineage>
</organism>
<dbReference type="GO" id="GO:0005737">
    <property type="term" value="C:cytoplasm"/>
    <property type="evidence" value="ECO:0007669"/>
    <property type="project" value="TreeGrafter"/>
</dbReference>
<evidence type="ECO:0000259" key="9">
    <source>
        <dbReference type="Pfam" id="PF01712"/>
    </source>
</evidence>
<dbReference type="GO" id="GO:0005524">
    <property type="term" value="F:ATP binding"/>
    <property type="evidence" value="ECO:0007669"/>
    <property type="project" value="UniProtKB-KW"/>
</dbReference>
<feature type="binding site" evidence="7">
    <location>
        <position position="31"/>
    </location>
    <ligand>
        <name>substrate</name>
    </ligand>
</feature>
<proteinExistence type="inferred from homology"/>